<dbReference type="RefSeq" id="WP_183930205.1">
    <property type="nucleotide sequence ID" value="NZ_JACIGM010000022.1"/>
</dbReference>
<feature type="domain" description="Metallo-beta-lactamase" evidence="1">
    <location>
        <begin position="188"/>
        <end position="377"/>
    </location>
</feature>
<protein>
    <submittedName>
        <fullName evidence="2">Beta-lactamase superfamily II metal-dependent hydrolase</fullName>
    </submittedName>
</protein>
<sequence>MNFRSASIALLVSISLAPVARGQQDAVPRYQDADGEEIFGPDYQPEPAPEKGLPLYIGRPNAGISAPDSLLLLPQDSFRQMTETWSLPTEDLRRQLPSDVPLLRDVRRGFQVWQMPRLTPNRQSPAPAIDPTAEMKVHYVYVGQGAGAIVELPCGVAVVDLGGEFGGGSGSVDGGALFGAYLKAFMEQRRAYSNKIDVVYLSHPHADHINGTKQLRESGITVDKVVDNGQTSNAGSAGKQTEFRNWATQGDLKHRYSAVELARQVTATGATNAAIDPFSCATVTAFWGGANEKLAIPSYSNPNNHSVVLRFDFGQASFLFMGDLEIDAAKDMLDQFDENTEVFDADVLQLAHHGATNGIADGLLKVVSPRIAIISMGDKTSTGDKSAWGHGHPRIQSLSILQDDPVTVGDMRPSAQTFWGYQNQEESPKDFAVSRAIYGTGWEGTIIVTANQSGQYTVSGAPGH</sequence>
<comment type="caution">
    <text evidence="2">The sequence shown here is derived from an EMBL/GenBank/DDBJ whole genome shotgun (WGS) entry which is preliminary data.</text>
</comment>
<evidence type="ECO:0000259" key="1">
    <source>
        <dbReference type="Pfam" id="PF00753"/>
    </source>
</evidence>
<reference evidence="2 3" key="1">
    <citation type="submission" date="2020-08" db="EMBL/GenBank/DDBJ databases">
        <title>Genomic Encyclopedia of Type Strains, Phase IV (KMG-V): Genome sequencing to study the core and pangenomes of soil and plant-associated prokaryotes.</title>
        <authorList>
            <person name="Whitman W."/>
        </authorList>
    </citation>
    <scope>NUCLEOTIDE SEQUENCE [LARGE SCALE GENOMIC DNA]</scope>
    <source>
        <strain evidence="2 3">SEMIA 402</strain>
    </source>
</reference>
<dbReference type="InterPro" id="IPR052159">
    <property type="entry name" value="Competence_DNA_uptake"/>
</dbReference>
<dbReference type="SUPFAM" id="SSF56281">
    <property type="entry name" value="Metallo-hydrolase/oxidoreductase"/>
    <property type="match status" value="1"/>
</dbReference>
<dbReference type="Gene3D" id="3.60.15.10">
    <property type="entry name" value="Ribonuclease Z/Hydroxyacylglutathione hydrolase-like"/>
    <property type="match status" value="1"/>
</dbReference>
<keyword evidence="2" id="KW-0378">Hydrolase</keyword>
<dbReference type="PANTHER" id="PTHR30619:SF1">
    <property type="entry name" value="RECOMBINATION PROTEIN 2"/>
    <property type="match status" value="1"/>
</dbReference>
<dbReference type="PANTHER" id="PTHR30619">
    <property type="entry name" value="DNA INTERNALIZATION/COMPETENCE PROTEIN COMEC/REC2"/>
    <property type="match status" value="1"/>
</dbReference>
<proteinExistence type="predicted"/>
<dbReference type="EMBL" id="JACIGM010000022">
    <property type="protein sequence ID" value="MBB4278933.1"/>
    <property type="molecule type" value="Genomic_DNA"/>
</dbReference>
<evidence type="ECO:0000313" key="3">
    <source>
        <dbReference type="Proteomes" id="UP000533641"/>
    </source>
</evidence>
<dbReference type="GO" id="GO:0016787">
    <property type="term" value="F:hydrolase activity"/>
    <property type="evidence" value="ECO:0007669"/>
    <property type="project" value="UniProtKB-KW"/>
</dbReference>
<dbReference type="AlphaFoldDB" id="A0A7W6WIM4"/>
<organism evidence="2 3">
    <name type="scientific">Rhizobium mongolense</name>
    <dbReference type="NCBI Taxonomy" id="57676"/>
    <lineage>
        <taxon>Bacteria</taxon>
        <taxon>Pseudomonadati</taxon>
        <taxon>Pseudomonadota</taxon>
        <taxon>Alphaproteobacteria</taxon>
        <taxon>Hyphomicrobiales</taxon>
        <taxon>Rhizobiaceae</taxon>
        <taxon>Rhizobium/Agrobacterium group</taxon>
        <taxon>Rhizobium</taxon>
    </lineage>
</organism>
<dbReference type="InterPro" id="IPR036866">
    <property type="entry name" value="RibonucZ/Hydroxyglut_hydro"/>
</dbReference>
<gene>
    <name evidence="2" type="ORF">GGE12_006746</name>
</gene>
<name>A0A7W6WIM4_9HYPH</name>
<dbReference type="Pfam" id="PF00753">
    <property type="entry name" value="Lactamase_B"/>
    <property type="match status" value="1"/>
</dbReference>
<evidence type="ECO:0000313" key="2">
    <source>
        <dbReference type="EMBL" id="MBB4278933.1"/>
    </source>
</evidence>
<dbReference type="Proteomes" id="UP000533641">
    <property type="component" value="Unassembled WGS sequence"/>
</dbReference>
<accession>A0A7W6WIM4</accession>
<dbReference type="InterPro" id="IPR001279">
    <property type="entry name" value="Metallo-B-lactamas"/>
</dbReference>